<comment type="caution">
    <text evidence="1">The sequence shown here is derived from an EMBL/GenBank/DDBJ whole genome shotgun (WGS) entry which is preliminary data.</text>
</comment>
<evidence type="ECO:0000313" key="1">
    <source>
        <dbReference type="EMBL" id="TSE35157.1"/>
    </source>
</evidence>
<dbReference type="AlphaFoldDB" id="A0A554XH44"/>
<proteinExistence type="predicted"/>
<organism evidence="1 2">
    <name type="scientific">Tepidimonas charontis</name>
    <dbReference type="NCBI Taxonomy" id="2267262"/>
    <lineage>
        <taxon>Bacteria</taxon>
        <taxon>Pseudomonadati</taxon>
        <taxon>Pseudomonadota</taxon>
        <taxon>Betaproteobacteria</taxon>
        <taxon>Burkholderiales</taxon>
        <taxon>Tepidimonas</taxon>
    </lineage>
</organism>
<protein>
    <submittedName>
        <fullName evidence="1">Uncharacterized protein</fullName>
    </submittedName>
</protein>
<evidence type="ECO:0000313" key="2">
    <source>
        <dbReference type="Proteomes" id="UP000318294"/>
    </source>
</evidence>
<dbReference type="Proteomes" id="UP000318294">
    <property type="component" value="Unassembled WGS sequence"/>
</dbReference>
<reference evidence="1 2" key="1">
    <citation type="submission" date="2019-07" db="EMBL/GenBank/DDBJ databases">
        <title>Tepidimonas charontis SPSP-6 draft genome.</title>
        <authorList>
            <person name="Da Costa M.S."/>
            <person name="Froufe H.J.C."/>
            <person name="Egas C."/>
            <person name="Albuquerque L."/>
        </authorList>
    </citation>
    <scope>NUCLEOTIDE SEQUENCE [LARGE SCALE GENOMIC DNA]</scope>
    <source>
        <strain evidence="1 2">SPSP-6</strain>
    </source>
</reference>
<keyword evidence="2" id="KW-1185">Reference proteome</keyword>
<gene>
    <name evidence="1" type="ORF">Tchar_00946</name>
</gene>
<dbReference type="EMBL" id="VJON01000010">
    <property type="protein sequence ID" value="TSE35157.1"/>
    <property type="molecule type" value="Genomic_DNA"/>
</dbReference>
<accession>A0A554XH44</accession>
<sequence length="87" mass="9203">MSFYAGKHFEAESESGRLAIGLTLGFVTGYTGYDDIARISRGKLTLLAVPSIRVSIADDVSLRAGIIPNIGGIVGSSVIHFALEKSF</sequence>
<name>A0A554XH44_9BURK</name>